<accession>A0A1W0W8V8</accession>
<dbReference type="OrthoDB" id="10033548at2759"/>
<evidence type="ECO:0000256" key="1">
    <source>
        <dbReference type="ARBA" id="ARBA00010347"/>
    </source>
</evidence>
<feature type="region of interest" description="Disordered" evidence="6">
    <location>
        <begin position="1"/>
        <end position="111"/>
    </location>
</feature>
<dbReference type="Proteomes" id="UP000192578">
    <property type="component" value="Unassembled WGS sequence"/>
</dbReference>
<keyword evidence="9" id="KW-1185">Reference proteome</keyword>
<dbReference type="SMART" id="SM00360">
    <property type="entry name" value="RRM"/>
    <property type="match status" value="2"/>
</dbReference>
<evidence type="ECO:0000256" key="3">
    <source>
        <dbReference type="ARBA" id="ARBA00022845"/>
    </source>
</evidence>
<dbReference type="CDD" id="cd19757">
    <property type="entry name" value="Bbox1"/>
    <property type="match status" value="1"/>
</dbReference>
<dbReference type="GO" id="GO:0003730">
    <property type="term" value="F:mRNA 3'-UTR binding"/>
    <property type="evidence" value="ECO:0007669"/>
    <property type="project" value="InterPro"/>
</dbReference>
<organism evidence="8 9">
    <name type="scientific">Hypsibius exemplaris</name>
    <name type="common">Freshwater tardigrade</name>
    <dbReference type="NCBI Taxonomy" id="2072580"/>
    <lineage>
        <taxon>Eukaryota</taxon>
        <taxon>Metazoa</taxon>
        <taxon>Ecdysozoa</taxon>
        <taxon>Tardigrada</taxon>
        <taxon>Eutardigrada</taxon>
        <taxon>Parachela</taxon>
        <taxon>Hypsibioidea</taxon>
        <taxon>Hypsibiidae</taxon>
        <taxon>Hypsibius</taxon>
    </lineage>
</organism>
<evidence type="ECO:0000259" key="7">
    <source>
        <dbReference type="PROSITE" id="PS50102"/>
    </source>
</evidence>
<evidence type="ECO:0000256" key="4">
    <source>
        <dbReference type="ARBA" id="ARBA00022884"/>
    </source>
</evidence>
<dbReference type="Pfam" id="PF16366">
    <property type="entry name" value="CEBP_ZZ"/>
    <property type="match status" value="1"/>
</dbReference>
<feature type="compositionally biased region" description="Polar residues" evidence="6">
    <location>
        <begin position="1"/>
        <end position="10"/>
    </location>
</feature>
<dbReference type="CDD" id="cd12725">
    <property type="entry name" value="RRM2_CPEB1"/>
    <property type="match status" value="1"/>
</dbReference>
<dbReference type="InterPro" id="IPR038446">
    <property type="entry name" value="CEBP_ZZ_sf"/>
</dbReference>
<dbReference type="Pfam" id="PF16367">
    <property type="entry name" value="RRM_7"/>
    <property type="match status" value="1"/>
</dbReference>
<dbReference type="GO" id="GO:0043005">
    <property type="term" value="C:neuron projection"/>
    <property type="evidence" value="ECO:0007669"/>
    <property type="project" value="TreeGrafter"/>
</dbReference>
<protein>
    <submittedName>
        <fullName evidence="8">Cytoplasmic polyadenylation element-binding protein 1-B</fullName>
    </submittedName>
</protein>
<dbReference type="PANTHER" id="PTHR12566">
    <property type="entry name" value="CYTOPLASMIC POLYADENYLATION ELEMENT BINDING PROTEIN CPEB"/>
    <property type="match status" value="1"/>
</dbReference>
<dbReference type="InterPro" id="IPR034977">
    <property type="entry name" value="CPEB1_RRM1"/>
</dbReference>
<proteinExistence type="inferred from homology"/>
<evidence type="ECO:0000313" key="8">
    <source>
        <dbReference type="EMBL" id="OQV11636.1"/>
    </source>
</evidence>
<evidence type="ECO:0000256" key="6">
    <source>
        <dbReference type="SAM" id="MobiDB-lite"/>
    </source>
</evidence>
<feature type="compositionally biased region" description="Low complexity" evidence="6">
    <location>
        <begin position="13"/>
        <end position="29"/>
    </location>
</feature>
<feature type="domain" description="RRM" evidence="7">
    <location>
        <begin position="482"/>
        <end position="563"/>
    </location>
</feature>
<evidence type="ECO:0000256" key="2">
    <source>
        <dbReference type="ARBA" id="ARBA00022737"/>
    </source>
</evidence>
<dbReference type="PANTHER" id="PTHR12566:SF9">
    <property type="entry name" value="CYTOPLASMIC POLYADENYLATION ELEMENT-BINDING PROTEIN 1"/>
    <property type="match status" value="1"/>
</dbReference>
<dbReference type="InterPro" id="IPR035979">
    <property type="entry name" value="RBD_domain_sf"/>
</dbReference>
<dbReference type="GO" id="GO:0005634">
    <property type="term" value="C:nucleus"/>
    <property type="evidence" value="ECO:0007669"/>
    <property type="project" value="TreeGrafter"/>
</dbReference>
<dbReference type="GO" id="GO:2000766">
    <property type="term" value="P:negative regulation of cytoplasmic translation"/>
    <property type="evidence" value="ECO:0007669"/>
    <property type="project" value="TreeGrafter"/>
</dbReference>
<dbReference type="PROSITE" id="PS50102">
    <property type="entry name" value="RRM"/>
    <property type="match status" value="2"/>
</dbReference>
<dbReference type="AlphaFoldDB" id="A0A1W0W8V8"/>
<sequence length="619" mass="67547">MPGITTSLYSLAQHHQQQNQQNQQQHQQQSPEKFYSQPPEKFYSQSQSSAHHSNKHMMQCDLSSNHESQSSGGGGGGGGRDGRDGRDDESDSELEFINSSSGGHNSSSSSLLLMTTPFQPQRCSTPLQQHYPQQSMQMQMQRPMQQGSQAMQQQHYTDYGAPRSPASFMGMGHDRVCASSPDYQVSSDYRSPIATRKMPISVGSSPNAATVRNLPSGGGGSPVVYGMVPDYSISSGISSGSSMASFSSCGGGGRTDSPIRVPSAGAGVVYDGVAAYDDFQPDHRTMACCGSGSGSPLVSDFVRASGGRSSAQSGSVAGGMMSSRDNRWNTDGSVERQAQAYRLAASICVPNVVWSGILPARNSKGSAYSCKVFLGGVPWDITEANLNVAFGKFGQLKVEWPSSHSEHSGRNSKGYLYIIFDNERSVRALLQACTQDLSQNNRNYYFKVCSNRLRRKDVQVIPWQLADSTYVRNGCISAFGTKTVFVGSLHGMLNAEGLARIMDDLFGGVVAANVDTDKHKYPIGSGRVVFNCTHSYVKAIRAAFVELRTQKFSKKIQIDPFLEDSMCSICNAQVGPFFCRDMECFQYFCGTCWQWQHSVDSLKQHTPMMRNPRTHEGDF</sequence>
<dbReference type="InterPro" id="IPR032296">
    <property type="entry name" value="CEBP_ZZ"/>
</dbReference>
<dbReference type="InterPro" id="IPR000504">
    <property type="entry name" value="RRM_dom"/>
</dbReference>
<dbReference type="InterPro" id="IPR034819">
    <property type="entry name" value="CPEB"/>
</dbReference>
<dbReference type="FunFam" id="3.30.70.330:FF:000054">
    <property type="entry name" value="Cytoplasmic polyadenylation element-binding protein 1"/>
    <property type="match status" value="1"/>
</dbReference>
<evidence type="ECO:0000313" key="9">
    <source>
        <dbReference type="Proteomes" id="UP000192578"/>
    </source>
</evidence>
<keyword evidence="4 5" id="KW-0694">RNA-binding</keyword>
<name>A0A1W0W8V8_HYPEX</name>
<dbReference type="GO" id="GO:0000900">
    <property type="term" value="F:mRNA regulatory element binding translation repressor activity"/>
    <property type="evidence" value="ECO:0007669"/>
    <property type="project" value="TreeGrafter"/>
</dbReference>
<dbReference type="Gene3D" id="4.10.640.40">
    <property type="entry name" value="Cytoplasmic polyadenylation element-binding protein, ZZ domain"/>
    <property type="match status" value="1"/>
</dbReference>
<dbReference type="GO" id="GO:0045202">
    <property type="term" value="C:synapse"/>
    <property type="evidence" value="ECO:0007669"/>
    <property type="project" value="TreeGrafter"/>
</dbReference>
<feature type="compositionally biased region" description="Low complexity" evidence="6">
    <location>
        <begin position="98"/>
        <end position="110"/>
    </location>
</feature>
<gene>
    <name evidence="8" type="ORF">BV898_14058</name>
</gene>
<dbReference type="FunFam" id="3.30.70.330:FF:000086">
    <property type="entry name" value="Putative Cytoplasmic polyadenylation element-binding protein 1"/>
    <property type="match status" value="1"/>
</dbReference>
<reference evidence="9" key="1">
    <citation type="submission" date="2017-01" db="EMBL/GenBank/DDBJ databases">
        <title>Comparative genomics of anhydrobiosis in the tardigrade Hypsibius dujardini.</title>
        <authorList>
            <person name="Yoshida Y."/>
            <person name="Koutsovoulos G."/>
            <person name="Laetsch D."/>
            <person name="Stevens L."/>
            <person name="Kumar S."/>
            <person name="Horikawa D."/>
            <person name="Ishino K."/>
            <person name="Komine S."/>
            <person name="Tomita M."/>
            <person name="Blaxter M."/>
            <person name="Arakawa K."/>
        </authorList>
    </citation>
    <scope>NUCLEOTIDE SEQUENCE [LARGE SCALE GENOMIC DNA]</scope>
    <source>
        <strain evidence="9">Z151</strain>
    </source>
</reference>
<keyword evidence="2" id="KW-0677">Repeat</keyword>
<dbReference type="Gene3D" id="3.30.70.330">
    <property type="match status" value="2"/>
</dbReference>
<dbReference type="SUPFAM" id="SSF54928">
    <property type="entry name" value="RNA-binding domain, RBD"/>
    <property type="match status" value="1"/>
</dbReference>
<comment type="caution">
    <text evidence="8">The sequence shown here is derived from an EMBL/GenBank/DDBJ whole genome shotgun (WGS) entry which is preliminary data.</text>
</comment>
<dbReference type="GO" id="GO:0008135">
    <property type="term" value="F:translation factor activity, RNA binding"/>
    <property type="evidence" value="ECO:0007669"/>
    <property type="project" value="TreeGrafter"/>
</dbReference>
<keyword evidence="3" id="KW-0810">Translation regulation</keyword>
<dbReference type="CDD" id="cd12723">
    <property type="entry name" value="RRM1_CPEB1"/>
    <property type="match status" value="1"/>
</dbReference>
<dbReference type="GO" id="GO:0005737">
    <property type="term" value="C:cytoplasm"/>
    <property type="evidence" value="ECO:0007669"/>
    <property type="project" value="TreeGrafter"/>
</dbReference>
<evidence type="ECO:0000256" key="5">
    <source>
        <dbReference type="PROSITE-ProRule" id="PRU00176"/>
    </source>
</evidence>
<dbReference type="GO" id="GO:0043022">
    <property type="term" value="F:ribosome binding"/>
    <property type="evidence" value="ECO:0007669"/>
    <property type="project" value="TreeGrafter"/>
</dbReference>
<dbReference type="EMBL" id="MTYJ01000165">
    <property type="protein sequence ID" value="OQV11636.1"/>
    <property type="molecule type" value="Genomic_DNA"/>
</dbReference>
<comment type="similarity">
    <text evidence="1">Belongs to the RRM CPEB family.</text>
</comment>
<dbReference type="InterPro" id="IPR012677">
    <property type="entry name" value="Nucleotide-bd_a/b_plait_sf"/>
</dbReference>
<feature type="domain" description="RRM" evidence="7">
    <location>
        <begin position="370"/>
        <end position="460"/>
    </location>
</feature>